<gene>
    <name evidence="1" type="ORF">N4264_19545</name>
</gene>
<dbReference type="Proteomes" id="UP001064632">
    <property type="component" value="Chromosome"/>
</dbReference>
<dbReference type="EMBL" id="CP104694">
    <property type="protein sequence ID" value="UXI66929.1"/>
    <property type="molecule type" value="Genomic_DNA"/>
</dbReference>
<evidence type="ECO:0000313" key="1">
    <source>
        <dbReference type="EMBL" id="UXI66929.1"/>
    </source>
</evidence>
<keyword evidence="2" id="KW-1185">Reference proteome</keyword>
<evidence type="ECO:0000313" key="2">
    <source>
        <dbReference type="Proteomes" id="UP001064632"/>
    </source>
</evidence>
<accession>A0ABY6BAN6</accession>
<dbReference type="RefSeq" id="WP_261693908.1">
    <property type="nucleotide sequence ID" value="NZ_CP104694.1"/>
</dbReference>
<reference evidence="1" key="1">
    <citation type="submission" date="2022-09" db="EMBL/GenBank/DDBJ databases">
        <title>Tahibacter sp. nov., isolated from a fresh water.</title>
        <authorList>
            <person name="Baek J.H."/>
            <person name="Lee J.K."/>
            <person name="Kim J.M."/>
            <person name="Jeon C.O."/>
        </authorList>
    </citation>
    <scope>NUCLEOTIDE SEQUENCE</scope>
    <source>
        <strain evidence="1">W38</strain>
    </source>
</reference>
<protein>
    <submittedName>
        <fullName evidence="1">Uncharacterized protein</fullName>
    </submittedName>
</protein>
<organism evidence="1 2">
    <name type="scientific">Tahibacter amnicola</name>
    <dbReference type="NCBI Taxonomy" id="2976241"/>
    <lineage>
        <taxon>Bacteria</taxon>
        <taxon>Pseudomonadati</taxon>
        <taxon>Pseudomonadota</taxon>
        <taxon>Gammaproteobacteria</taxon>
        <taxon>Lysobacterales</taxon>
        <taxon>Rhodanobacteraceae</taxon>
        <taxon>Tahibacter</taxon>
    </lineage>
</organism>
<name>A0ABY6BAN6_9GAMM</name>
<proteinExistence type="predicted"/>
<sequence length="109" mass="12235">MTCTAGVPSTAWLILLERSYAGVCDQLRISAGEDAGRELITSLPFETAIVSGLQSESPYWIDLGLRRIEEGMFSSQFVDPLTLLMNSPQLPQRIRHRSLRILADHRLLH</sequence>